<proteinExistence type="predicted"/>
<dbReference type="Proteomes" id="UP000008840">
    <property type="component" value="Chromosome"/>
</dbReference>
<gene>
    <name evidence="1" type="ordered locus">Smlt2466</name>
</gene>
<reference evidence="1 2" key="1">
    <citation type="journal article" date="2008" name="Genome Biol.">
        <title>The complete genome, comparative and functional analysis of Stenotrophomonas maltophilia reveals an organism heavily shielded by drug resistance determinants.</title>
        <authorList>
            <person name="Crossman L.C."/>
            <person name="Gould V.C."/>
            <person name="Dow J.M."/>
            <person name="Vernikos G.S."/>
            <person name="Okazaki A."/>
            <person name="Sebaihia M."/>
            <person name="Saunders D."/>
            <person name="Arrowsmith C."/>
            <person name="Carver T."/>
            <person name="Peters N."/>
            <person name="Adlem E."/>
            <person name="Kerhornou A."/>
            <person name="Lord A."/>
            <person name="Murphy L."/>
            <person name="Seeger K."/>
            <person name="Squares R."/>
            <person name="Rutter S."/>
            <person name="Quail M.A."/>
            <person name="Rajandream M.A."/>
            <person name="Harris D."/>
            <person name="Churcher C."/>
            <person name="Bentley S.D."/>
            <person name="Parkhill J."/>
            <person name="Thomson N.R."/>
            <person name="Avison M.B."/>
        </authorList>
    </citation>
    <scope>NUCLEOTIDE SEQUENCE [LARGE SCALE GENOMIC DNA]</scope>
    <source>
        <strain evidence="1 2">K279a</strain>
    </source>
</reference>
<accession>B2FS48</accession>
<dbReference type="RefSeq" id="WP_012480232.1">
    <property type="nucleotide sequence ID" value="NC_010943.1"/>
</dbReference>
<dbReference type="EMBL" id="AM743169">
    <property type="protein sequence ID" value="CAQ45951.1"/>
    <property type="molecule type" value="Genomic_DNA"/>
</dbReference>
<organism evidence="1 2">
    <name type="scientific">Stenotrophomonas maltophilia (strain K279a)</name>
    <dbReference type="NCBI Taxonomy" id="522373"/>
    <lineage>
        <taxon>Bacteria</taxon>
        <taxon>Pseudomonadati</taxon>
        <taxon>Pseudomonadota</taxon>
        <taxon>Gammaproteobacteria</taxon>
        <taxon>Lysobacterales</taxon>
        <taxon>Lysobacteraceae</taxon>
        <taxon>Stenotrophomonas</taxon>
        <taxon>Stenotrophomonas maltophilia group</taxon>
    </lineage>
</organism>
<evidence type="ECO:0000313" key="1">
    <source>
        <dbReference type="EMBL" id="CAQ45951.1"/>
    </source>
</evidence>
<name>B2FS48_STRMK</name>
<dbReference type="KEGG" id="sml:Smlt2466"/>
<evidence type="ECO:0000313" key="2">
    <source>
        <dbReference type="Proteomes" id="UP000008840"/>
    </source>
</evidence>
<dbReference type="HOGENOM" id="CLU_2829437_0_0_6"/>
<sequence>MPRWDLTRELIHFTQGDTPDAACSRLRSILGDGYLRGSDHRITGGYRCVCFTEAPRAALAAGLVNR</sequence>
<dbReference type="AlphaFoldDB" id="B2FS48"/>
<keyword evidence="2" id="KW-1185">Reference proteome</keyword>
<dbReference type="EnsemblBacteria" id="CAQ45951">
    <property type="protein sequence ID" value="CAQ45951"/>
    <property type="gene ID" value="Smlt2466"/>
</dbReference>
<protein>
    <submittedName>
        <fullName evidence="1">Uncharacterized protein</fullName>
    </submittedName>
</protein>